<organism evidence="4 5">
    <name type="scientific">Pseudoteredinibacter isoporae</name>
    <dbReference type="NCBI Taxonomy" id="570281"/>
    <lineage>
        <taxon>Bacteria</taxon>
        <taxon>Pseudomonadati</taxon>
        <taxon>Pseudomonadota</taxon>
        <taxon>Gammaproteobacteria</taxon>
        <taxon>Cellvibrionales</taxon>
        <taxon>Cellvibrionaceae</taxon>
        <taxon>Pseudoteredinibacter</taxon>
    </lineage>
</organism>
<dbReference type="PRINTS" id="PR00081">
    <property type="entry name" value="GDHRDH"/>
</dbReference>
<gene>
    <name evidence="4" type="ORF">HNR48_003167</name>
</gene>
<dbReference type="InterPro" id="IPR020904">
    <property type="entry name" value="Sc_DH/Rdtase_CS"/>
</dbReference>
<dbReference type="Gene3D" id="3.40.50.720">
    <property type="entry name" value="NAD(P)-binding Rossmann-like Domain"/>
    <property type="match status" value="1"/>
</dbReference>
<dbReference type="InParanoid" id="A0A7X0JV73"/>
<evidence type="ECO:0000259" key="3">
    <source>
        <dbReference type="SMART" id="SM00822"/>
    </source>
</evidence>
<reference evidence="4 5" key="1">
    <citation type="submission" date="2020-08" db="EMBL/GenBank/DDBJ databases">
        <title>Genomic Encyclopedia of Type Strains, Phase IV (KMG-IV): sequencing the most valuable type-strain genomes for metagenomic binning, comparative biology and taxonomic classification.</title>
        <authorList>
            <person name="Goeker M."/>
        </authorList>
    </citation>
    <scope>NUCLEOTIDE SEQUENCE [LARGE SCALE GENOMIC DNA]</scope>
    <source>
        <strain evidence="4 5">DSM 22368</strain>
    </source>
</reference>
<dbReference type="FunCoup" id="A0A7X0JV73">
    <property type="interactions" value="41"/>
</dbReference>
<proteinExistence type="inferred from homology"/>
<dbReference type="CDD" id="cd05233">
    <property type="entry name" value="SDR_c"/>
    <property type="match status" value="1"/>
</dbReference>
<dbReference type="SMART" id="SM00822">
    <property type="entry name" value="PKS_KR"/>
    <property type="match status" value="1"/>
</dbReference>
<sequence length="243" mass="25834">MDKLVLITGAGRGIGAATAKHLAGQGYRVIINYRRDIHSAETLRDNILAGGGQAYIAQADIADQTQVKDLFEIIDQEHGQLSHLVNNAGILFKQCGFGDIDADRFKTILNTNVLGSFYCLQEAIKRMASGAAIVNVSSLAAITGSPFEYIDYAASKGALDSMTVGLAKELAGKNIRVNGVRPGLIYTEMHADGGEPGRVDRLADQIPLQRGGEPEEVAQAIAWLLSEEASFVTGSFIDVAGGK</sequence>
<evidence type="ECO:0000256" key="1">
    <source>
        <dbReference type="ARBA" id="ARBA00006484"/>
    </source>
</evidence>
<evidence type="ECO:0000313" key="4">
    <source>
        <dbReference type="EMBL" id="MBB6522882.1"/>
    </source>
</evidence>
<dbReference type="FunFam" id="3.40.50.720:FF:000173">
    <property type="entry name" value="3-oxoacyl-[acyl-carrier protein] reductase"/>
    <property type="match status" value="1"/>
</dbReference>
<dbReference type="Pfam" id="PF13561">
    <property type="entry name" value="adh_short_C2"/>
    <property type="match status" value="1"/>
</dbReference>
<accession>A0A7X0JV73</accession>
<dbReference type="RefSeq" id="WP_166845033.1">
    <property type="nucleotide sequence ID" value="NZ_JAAONY010000002.1"/>
</dbReference>
<comment type="similarity">
    <text evidence="1">Belongs to the short-chain dehydrogenases/reductases (SDR) family.</text>
</comment>
<dbReference type="SUPFAM" id="SSF51735">
    <property type="entry name" value="NAD(P)-binding Rossmann-fold domains"/>
    <property type="match status" value="1"/>
</dbReference>
<feature type="domain" description="Ketoreductase" evidence="3">
    <location>
        <begin position="3"/>
        <end position="185"/>
    </location>
</feature>
<dbReference type="PRINTS" id="PR00080">
    <property type="entry name" value="SDRFAMILY"/>
</dbReference>
<protein>
    <submittedName>
        <fullName evidence="4">NAD(P)-dependent dehydrogenase (Short-subunit alcohol dehydrogenase family)</fullName>
    </submittedName>
</protein>
<evidence type="ECO:0000256" key="2">
    <source>
        <dbReference type="ARBA" id="ARBA00023002"/>
    </source>
</evidence>
<dbReference type="InterPro" id="IPR057326">
    <property type="entry name" value="KR_dom"/>
</dbReference>
<dbReference type="Proteomes" id="UP000528457">
    <property type="component" value="Unassembled WGS sequence"/>
</dbReference>
<dbReference type="InterPro" id="IPR036291">
    <property type="entry name" value="NAD(P)-bd_dom_sf"/>
</dbReference>
<dbReference type="GO" id="GO:0016491">
    <property type="term" value="F:oxidoreductase activity"/>
    <property type="evidence" value="ECO:0007669"/>
    <property type="project" value="UniProtKB-KW"/>
</dbReference>
<dbReference type="PROSITE" id="PS00061">
    <property type="entry name" value="ADH_SHORT"/>
    <property type="match status" value="1"/>
</dbReference>
<dbReference type="InterPro" id="IPR002347">
    <property type="entry name" value="SDR_fam"/>
</dbReference>
<name>A0A7X0JV73_9GAMM</name>
<comment type="caution">
    <text evidence="4">The sequence shown here is derived from an EMBL/GenBank/DDBJ whole genome shotgun (WGS) entry which is preliminary data.</text>
</comment>
<keyword evidence="5" id="KW-1185">Reference proteome</keyword>
<dbReference type="PANTHER" id="PTHR43639">
    <property type="entry name" value="OXIDOREDUCTASE, SHORT-CHAIN DEHYDROGENASE/REDUCTASE FAMILY (AFU_ORTHOLOGUE AFUA_5G02870)"/>
    <property type="match status" value="1"/>
</dbReference>
<keyword evidence="2" id="KW-0560">Oxidoreductase</keyword>
<dbReference type="EMBL" id="JACHHT010000002">
    <property type="protein sequence ID" value="MBB6522882.1"/>
    <property type="molecule type" value="Genomic_DNA"/>
</dbReference>
<dbReference type="AlphaFoldDB" id="A0A7X0JV73"/>
<dbReference type="PANTHER" id="PTHR43639:SF1">
    <property type="entry name" value="SHORT-CHAIN DEHYDROGENASE_REDUCTASE FAMILY PROTEIN"/>
    <property type="match status" value="1"/>
</dbReference>
<evidence type="ECO:0000313" key="5">
    <source>
        <dbReference type="Proteomes" id="UP000528457"/>
    </source>
</evidence>